<dbReference type="GO" id="GO:0032259">
    <property type="term" value="P:methylation"/>
    <property type="evidence" value="ECO:0007669"/>
    <property type="project" value="UniProtKB-KW"/>
</dbReference>
<feature type="domain" description="SET" evidence="4">
    <location>
        <begin position="49"/>
        <end position="357"/>
    </location>
</feature>
<name>A0A4Y1R3I3_PRUDU</name>
<reference evidence="5" key="1">
    <citation type="journal article" date="2019" name="Science">
        <title>Mutation of a bHLH transcription factor allowed almond domestication.</title>
        <authorList>
            <person name="Sanchez-Perez R."/>
            <person name="Pavan S."/>
            <person name="Mazzeo R."/>
            <person name="Moldovan C."/>
            <person name="Aiese Cigliano R."/>
            <person name="Del Cueto J."/>
            <person name="Ricciardi F."/>
            <person name="Lotti C."/>
            <person name="Ricciardi L."/>
            <person name="Dicenta F."/>
            <person name="Lopez-Marques R.L."/>
            <person name="Lindberg Moller B."/>
        </authorList>
    </citation>
    <scope>NUCLEOTIDE SEQUENCE</scope>
</reference>
<evidence type="ECO:0000256" key="3">
    <source>
        <dbReference type="ARBA" id="ARBA00022691"/>
    </source>
</evidence>
<dbReference type="PROSITE" id="PS50280">
    <property type="entry name" value="SET"/>
    <property type="match status" value="1"/>
</dbReference>
<dbReference type="Gene3D" id="3.90.1410.10">
    <property type="entry name" value="set domain protein methyltransferase, domain 1"/>
    <property type="match status" value="2"/>
</dbReference>
<gene>
    <name evidence="5" type="ORF">Prudu_008058</name>
</gene>
<evidence type="ECO:0000256" key="1">
    <source>
        <dbReference type="ARBA" id="ARBA00022603"/>
    </source>
</evidence>
<dbReference type="PANTHER" id="PTHR13271:SF91">
    <property type="entry name" value="PROTEIN SET DOMAIN GROUP 40"/>
    <property type="match status" value="1"/>
</dbReference>
<dbReference type="InterPro" id="IPR001214">
    <property type="entry name" value="SET_dom"/>
</dbReference>
<accession>A0A4Y1R3I3</accession>
<dbReference type="InterPro" id="IPR046341">
    <property type="entry name" value="SET_dom_sf"/>
</dbReference>
<keyword evidence="1" id="KW-0489">Methyltransferase</keyword>
<protein>
    <submittedName>
        <fullName evidence="5">SET domain group 40</fullName>
    </submittedName>
</protein>
<dbReference type="EMBL" id="AP019299">
    <property type="protein sequence ID" value="BBG98607.1"/>
    <property type="molecule type" value="Genomic_DNA"/>
</dbReference>
<dbReference type="PANTHER" id="PTHR13271">
    <property type="entry name" value="UNCHARACTERIZED PUTATIVE METHYLTRANSFERASE"/>
    <property type="match status" value="1"/>
</dbReference>
<dbReference type="Pfam" id="PF09273">
    <property type="entry name" value="Rubis-subs-bind"/>
    <property type="match status" value="1"/>
</dbReference>
<dbReference type="SUPFAM" id="SSF82199">
    <property type="entry name" value="SET domain"/>
    <property type="match status" value="2"/>
</dbReference>
<keyword evidence="2" id="KW-0808">Transferase</keyword>
<dbReference type="SUPFAM" id="SSF81822">
    <property type="entry name" value="RuBisCo LSMT C-terminal, substrate-binding domain"/>
    <property type="match status" value="1"/>
</dbReference>
<sequence>MNDRSLKGEKKGVGWEMEQGQGYLERLLKWAAEIGISDSTCCGDSCLGHSLDVSYFPSAGGRGLGAARDLREGELLLKVPKSVLMTKESLLLKDEKLSLSVNDYAHHSLSPTQILAVCLLYEMGKGKISWWHPYLMNLPRSYDILATFGEFEKQALQVDDAIWAAEKATLKAEYEWKEANALMKQLKLKPQLLTFKAWLWASATVSILFPGFEDYRACWFGPGSLNGHDDGCKKKIYAWGLNRVSHSFGIARIPKSNCTWISSRTLHIPWDAAGCLCPVGDLFNYSAPGEEPSRCESMEHTMHDLVNEDTSGMADVEQLVSDSRRLTDGGFEKDVDAYCFYAKKSYKKGEQVLLSYGTYTNLELLEHYGFLLNENPNDKVYIPLEPEIYSSCSWPKESLFIHQNGKPSFALLSTLRLWATPQNQRRSVGHLVYSGLQLSIQNEMFILRWISKKCTTILKNLSTSFEDDSLLLSAIDKIQNLDAPLELNNVSSTCRDEICAFKANVLQKGERSSMESKERWRLAVEWRLSYKKILVDCISYCDEIVSSLFHQNNSSQK</sequence>
<dbReference type="GO" id="GO:0016279">
    <property type="term" value="F:protein-lysine N-methyltransferase activity"/>
    <property type="evidence" value="ECO:0007669"/>
    <property type="project" value="TreeGrafter"/>
</dbReference>
<dbReference type="CDD" id="cd10527">
    <property type="entry name" value="SET_LSMT"/>
    <property type="match status" value="1"/>
</dbReference>
<dbReference type="InterPro" id="IPR050600">
    <property type="entry name" value="SETD3_SETD6_MTase"/>
</dbReference>
<dbReference type="InterPro" id="IPR036464">
    <property type="entry name" value="Rubisco_LSMT_subst-bd_sf"/>
</dbReference>
<dbReference type="AlphaFoldDB" id="A0A4Y1R3I3"/>
<evidence type="ECO:0000313" key="5">
    <source>
        <dbReference type="EMBL" id="BBG98607.1"/>
    </source>
</evidence>
<keyword evidence="3" id="KW-0949">S-adenosyl-L-methionine</keyword>
<evidence type="ECO:0000259" key="4">
    <source>
        <dbReference type="PROSITE" id="PS50280"/>
    </source>
</evidence>
<organism evidence="5">
    <name type="scientific">Prunus dulcis</name>
    <name type="common">Almond</name>
    <name type="synonym">Amygdalus dulcis</name>
    <dbReference type="NCBI Taxonomy" id="3755"/>
    <lineage>
        <taxon>Eukaryota</taxon>
        <taxon>Viridiplantae</taxon>
        <taxon>Streptophyta</taxon>
        <taxon>Embryophyta</taxon>
        <taxon>Tracheophyta</taxon>
        <taxon>Spermatophyta</taxon>
        <taxon>Magnoliopsida</taxon>
        <taxon>eudicotyledons</taxon>
        <taxon>Gunneridae</taxon>
        <taxon>Pentapetalae</taxon>
        <taxon>rosids</taxon>
        <taxon>fabids</taxon>
        <taxon>Rosales</taxon>
        <taxon>Rosaceae</taxon>
        <taxon>Amygdaloideae</taxon>
        <taxon>Amygdaleae</taxon>
        <taxon>Prunus</taxon>
    </lineage>
</organism>
<dbReference type="Gene3D" id="3.90.1420.10">
    <property type="entry name" value="Rubisco LSMT, substrate-binding domain"/>
    <property type="match status" value="1"/>
</dbReference>
<proteinExistence type="predicted"/>
<dbReference type="InterPro" id="IPR015353">
    <property type="entry name" value="Rubisco_LSMT_subst-bd"/>
</dbReference>
<evidence type="ECO:0000256" key="2">
    <source>
        <dbReference type="ARBA" id="ARBA00022679"/>
    </source>
</evidence>